<evidence type="ECO:0000256" key="4">
    <source>
        <dbReference type="ARBA" id="ARBA00022679"/>
    </source>
</evidence>
<keyword evidence="4 13" id="KW-0808">Transferase</keyword>
<evidence type="ECO:0000256" key="3">
    <source>
        <dbReference type="ARBA" id="ARBA00012142"/>
    </source>
</evidence>
<keyword evidence="17" id="KW-1185">Reference proteome</keyword>
<dbReference type="NCBIfam" id="TIGR01064">
    <property type="entry name" value="pyruv_kin"/>
    <property type="match status" value="1"/>
</dbReference>
<keyword evidence="10 13" id="KW-0324">Glycolysis</keyword>
<dbReference type="NCBIfam" id="NF004491">
    <property type="entry name" value="PRK05826.1"/>
    <property type="match status" value="1"/>
</dbReference>
<comment type="pathway">
    <text evidence="1 13">Carbohydrate degradation; glycolysis; pyruvate from D-glyceraldehyde 3-phosphate: step 5/5.</text>
</comment>
<keyword evidence="9 13" id="KW-0460">Magnesium</keyword>
<dbReference type="InterPro" id="IPR015813">
    <property type="entry name" value="Pyrv/PenolPyrv_kinase-like_dom"/>
</dbReference>
<dbReference type="FunFam" id="2.40.33.10:FF:000001">
    <property type="entry name" value="Pyruvate kinase"/>
    <property type="match status" value="1"/>
</dbReference>
<dbReference type="Gene3D" id="3.20.20.60">
    <property type="entry name" value="Phosphoenolpyruvate-binding domains"/>
    <property type="match status" value="1"/>
</dbReference>
<dbReference type="InterPro" id="IPR036918">
    <property type="entry name" value="Pyrv_Knase_C_sf"/>
</dbReference>
<dbReference type="SUPFAM" id="SSF51621">
    <property type="entry name" value="Phosphoenolpyruvate/pyruvate domain"/>
    <property type="match status" value="1"/>
</dbReference>
<feature type="domain" description="Pyruvate kinase barrel" evidence="14">
    <location>
        <begin position="6"/>
        <end position="327"/>
    </location>
</feature>
<evidence type="ECO:0000256" key="1">
    <source>
        <dbReference type="ARBA" id="ARBA00004997"/>
    </source>
</evidence>
<dbReference type="PRINTS" id="PR01050">
    <property type="entry name" value="PYRUVTKNASE"/>
</dbReference>
<dbReference type="GO" id="GO:0004743">
    <property type="term" value="F:pyruvate kinase activity"/>
    <property type="evidence" value="ECO:0007669"/>
    <property type="project" value="UniProtKB-UniRule"/>
</dbReference>
<comment type="caution">
    <text evidence="16">The sequence shown here is derived from an EMBL/GenBank/DDBJ whole genome shotgun (WGS) entry which is preliminary data.</text>
</comment>
<dbReference type="GO" id="GO:0005524">
    <property type="term" value="F:ATP binding"/>
    <property type="evidence" value="ECO:0007669"/>
    <property type="project" value="UniProtKB-KW"/>
</dbReference>
<dbReference type="Gene3D" id="2.40.33.10">
    <property type="entry name" value="PK beta-barrel domain-like"/>
    <property type="match status" value="1"/>
</dbReference>
<gene>
    <name evidence="16" type="ORF">HNQ88_001110</name>
</gene>
<evidence type="ECO:0000256" key="2">
    <source>
        <dbReference type="ARBA" id="ARBA00008663"/>
    </source>
</evidence>
<reference evidence="16" key="1">
    <citation type="submission" date="2023-07" db="EMBL/GenBank/DDBJ databases">
        <title>Genomic Encyclopedia of Type Strains, Phase IV (KMG-IV): sequencing the most valuable type-strain genomes for metagenomic binning, comparative biology and taxonomic classification.</title>
        <authorList>
            <person name="Goeker M."/>
        </authorList>
    </citation>
    <scope>NUCLEOTIDE SEQUENCE</scope>
    <source>
        <strain evidence="16">DSM 26174</strain>
    </source>
</reference>
<accession>A0AAE4BPM2</accession>
<evidence type="ECO:0000256" key="13">
    <source>
        <dbReference type="RuleBase" id="RU000504"/>
    </source>
</evidence>
<dbReference type="InterPro" id="IPR001697">
    <property type="entry name" value="Pyr_Knase"/>
</dbReference>
<evidence type="ECO:0000256" key="9">
    <source>
        <dbReference type="ARBA" id="ARBA00022842"/>
    </source>
</evidence>
<protein>
    <recommendedName>
        <fullName evidence="3 12">Pyruvate kinase</fullName>
        <ecNumber evidence="3 12">2.7.1.40</ecNumber>
    </recommendedName>
</protein>
<dbReference type="InterPro" id="IPR011037">
    <property type="entry name" value="Pyrv_Knase-like_insert_dom_sf"/>
</dbReference>
<dbReference type="InterPro" id="IPR015793">
    <property type="entry name" value="Pyrv_Knase_brl"/>
</dbReference>
<dbReference type="Pfam" id="PF02887">
    <property type="entry name" value="PK_C"/>
    <property type="match status" value="1"/>
</dbReference>
<sequence>MNAPLKRTKIIATVGPASNTKEMLLQFAIAGANVLRLNFSHGSHEDHLKVINIIKEINKEFNYNLAAVQDLQGPKIRIGNIVNGEVEIVPGKTLYVSTEEELEGNENEVSTTYQNFVKDVKVGDKIMIDDGKLQLQVEEVDGKKVKTKVIVGGMLKSRKGINLPDTQISESCLTKKDLADLEFGLKHNIDWVAISFVRSRADIDQLKSIIKERGKKTRVIAKIERPEALKEIDGIIDAADAIMVARGDLGVETAISELPIVQRSIMKKCFKKAKPVIIATQMLESMITSPIPTRAEANDVAVAVMDGADAVMLSAESAAGKFPLEAVKCMSEIIRSIELNDEGIYEKDFSFPEGSEKEFISKEVIHSACIMAKATNAKAIIGLTESGFTAFNLASQRPKAKIFMFSKEKDLVPALNLIWGVRAFYLPKYESIMKSFANVEKVLLKEGCLEKGDRVITVGTVNAEDKLKTNLVKVGHISE</sequence>
<dbReference type="InterPro" id="IPR040442">
    <property type="entry name" value="Pyrv_kinase-like_dom_sf"/>
</dbReference>
<feature type="domain" description="Pyruvate kinase C-terminal" evidence="15">
    <location>
        <begin position="363"/>
        <end position="474"/>
    </location>
</feature>
<organism evidence="16 17">
    <name type="scientific">Aureibacter tunicatorum</name>
    <dbReference type="NCBI Taxonomy" id="866807"/>
    <lineage>
        <taxon>Bacteria</taxon>
        <taxon>Pseudomonadati</taxon>
        <taxon>Bacteroidota</taxon>
        <taxon>Cytophagia</taxon>
        <taxon>Cytophagales</taxon>
        <taxon>Persicobacteraceae</taxon>
        <taxon>Aureibacter</taxon>
    </lineage>
</organism>
<dbReference type="GO" id="GO:0030955">
    <property type="term" value="F:potassium ion binding"/>
    <property type="evidence" value="ECO:0007669"/>
    <property type="project" value="UniProtKB-UniRule"/>
</dbReference>
<dbReference type="NCBIfam" id="NF004978">
    <property type="entry name" value="PRK06354.1"/>
    <property type="match status" value="1"/>
</dbReference>
<evidence type="ECO:0000256" key="12">
    <source>
        <dbReference type="NCBIfam" id="TIGR01064"/>
    </source>
</evidence>
<evidence type="ECO:0000259" key="14">
    <source>
        <dbReference type="Pfam" id="PF00224"/>
    </source>
</evidence>
<dbReference type="Proteomes" id="UP001185092">
    <property type="component" value="Unassembled WGS sequence"/>
</dbReference>
<dbReference type="InterPro" id="IPR015795">
    <property type="entry name" value="Pyrv_Knase_C"/>
</dbReference>
<dbReference type="GO" id="GO:0000287">
    <property type="term" value="F:magnesium ion binding"/>
    <property type="evidence" value="ECO:0007669"/>
    <property type="project" value="UniProtKB-UniRule"/>
</dbReference>
<proteinExistence type="inferred from homology"/>
<dbReference type="EMBL" id="JAVDQD010000001">
    <property type="protein sequence ID" value="MDR6238134.1"/>
    <property type="molecule type" value="Genomic_DNA"/>
</dbReference>
<evidence type="ECO:0000256" key="11">
    <source>
        <dbReference type="ARBA" id="ARBA00023317"/>
    </source>
</evidence>
<keyword evidence="5" id="KW-0479">Metal-binding</keyword>
<dbReference type="EC" id="2.7.1.40" evidence="3 12"/>
<keyword evidence="6" id="KW-0547">Nucleotide-binding</keyword>
<dbReference type="PANTHER" id="PTHR11817">
    <property type="entry name" value="PYRUVATE KINASE"/>
    <property type="match status" value="1"/>
</dbReference>
<dbReference type="Gene3D" id="3.40.1380.20">
    <property type="entry name" value="Pyruvate kinase, C-terminal domain"/>
    <property type="match status" value="1"/>
</dbReference>
<evidence type="ECO:0000313" key="16">
    <source>
        <dbReference type="EMBL" id="MDR6238134.1"/>
    </source>
</evidence>
<keyword evidence="11 16" id="KW-0670">Pyruvate</keyword>
<dbReference type="RefSeq" id="WP_309937601.1">
    <property type="nucleotide sequence ID" value="NZ_AP025305.1"/>
</dbReference>
<evidence type="ECO:0000256" key="10">
    <source>
        <dbReference type="ARBA" id="ARBA00023152"/>
    </source>
</evidence>
<name>A0AAE4BPM2_9BACT</name>
<evidence type="ECO:0000256" key="8">
    <source>
        <dbReference type="ARBA" id="ARBA00022840"/>
    </source>
</evidence>
<dbReference type="Pfam" id="PF00224">
    <property type="entry name" value="PK"/>
    <property type="match status" value="1"/>
</dbReference>
<evidence type="ECO:0000256" key="7">
    <source>
        <dbReference type="ARBA" id="ARBA00022777"/>
    </source>
</evidence>
<evidence type="ECO:0000256" key="5">
    <source>
        <dbReference type="ARBA" id="ARBA00022723"/>
    </source>
</evidence>
<dbReference type="InterPro" id="IPR015806">
    <property type="entry name" value="Pyrv_Knase_insert_dom_sf"/>
</dbReference>
<evidence type="ECO:0000256" key="6">
    <source>
        <dbReference type="ARBA" id="ARBA00022741"/>
    </source>
</evidence>
<evidence type="ECO:0000313" key="17">
    <source>
        <dbReference type="Proteomes" id="UP001185092"/>
    </source>
</evidence>
<dbReference type="GO" id="GO:0016301">
    <property type="term" value="F:kinase activity"/>
    <property type="evidence" value="ECO:0007669"/>
    <property type="project" value="UniProtKB-KW"/>
</dbReference>
<comment type="catalytic activity">
    <reaction evidence="13">
        <text>pyruvate + ATP = phosphoenolpyruvate + ADP + H(+)</text>
        <dbReference type="Rhea" id="RHEA:18157"/>
        <dbReference type="ChEBI" id="CHEBI:15361"/>
        <dbReference type="ChEBI" id="CHEBI:15378"/>
        <dbReference type="ChEBI" id="CHEBI:30616"/>
        <dbReference type="ChEBI" id="CHEBI:58702"/>
        <dbReference type="ChEBI" id="CHEBI:456216"/>
        <dbReference type="EC" id="2.7.1.40"/>
    </reaction>
</comment>
<keyword evidence="7 13" id="KW-0418">Kinase</keyword>
<keyword evidence="8" id="KW-0067">ATP-binding</keyword>
<comment type="similarity">
    <text evidence="2 13">Belongs to the pyruvate kinase family.</text>
</comment>
<dbReference type="SUPFAM" id="SSF52935">
    <property type="entry name" value="PK C-terminal domain-like"/>
    <property type="match status" value="1"/>
</dbReference>
<dbReference type="AlphaFoldDB" id="A0AAE4BPM2"/>
<evidence type="ECO:0000259" key="15">
    <source>
        <dbReference type="Pfam" id="PF02887"/>
    </source>
</evidence>
<dbReference type="SUPFAM" id="SSF50800">
    <property type="entry name" value="PK beta-barrel domain-like"/>
    <property type="match status" value="1"/>
</dbReference>